<dbReference type="InParanoid" id="A0A0H2RBG2"/>
<dbReference type="SUPFAM" id="SSF51905">
    <property type="entry name" value="FAD/NAD(P)-binding domain"/>
    <property type="match status" value="1"/>
</dbReference>
<sequence>MLDVRLSVDIWSPKVLAIVAAPVLAVAAWKVTGSLLRSYFVGKFTVMKDLPNVGKARPDDERIRGTAVVCGGSIAGLWTARICADHFEDVLIVEPEAWLATEDGIAPVFDENGDRIKLTPEHQRTRLHQVFGAHVFQILTLTVLRHLFPNFDEELLKRNGRIGPMEMNVYSSAGLLYRSPKIMYPNGNVPEMFFCSRDAYERLLRHLVVESSNRIRRMAGTAVGLKTDDMDVTSVKSVTVSPSDGSKTVDISAALVVDCSGGTQAGFKWLKKIHSTLSEQDTESTKLLNWDNLVNSYDIHGRWVSYDFFVPKALRSSLPIPGGYDNCKWLYSFIPFPGRESKNFVIHRLEGHIIRFAFYGWGNPPLPSSAENIREFIATVKCVEPAPQWLLDTIDLLLNEKDNVEVHTAARPPAMNWIHYERASYMPSNFVAIGDAVMRVNPSFGQGCTKACVGAITLDSVLRSSNVAHKREIPKGFGAKFFKVHYNKVVDAWDGTKPMDYMFETTTPAKGERLEDEKVNGTLALTLFDMSITDLELDALLVHVRQFVAPATDVLAPWVLWRLLKFSLKRKLGIIKPFDPSACEHY</sequence>
<dbReference type="OrthoDB" id="10051892at2759"/>
<dbReference type="Proteomes" id="UP000053477">
    <property type="component" value="Unassembled WGS sequence"/>
</dbReference>
<proteinExistence type="predicted"/>
<dbReference type="Gene3D" id="3.50.50.60">
    <property type="entry name" value="FAD/NAD(P)-binding domain"/>
    <property type="match status" value="1"/>
</dbReference>
<dbReference type="EMBL" id="KQ086078">
    <property type="protein sequence ID" value="KLO08762.1"/>
    <property type="molecule type" value="Genomic_DNA"/>
</dbReference>
<gene>
    <name evidence="1" type="ORF">SCHPADRAFT_944175</name>
</gene>
<protein>
    <recommendedName>
        <fullName evidence="3">FAD/NAD(P)-binding domain-containing protein</fullName>
    </recommendedName>
</protein>
<dbReference type="InterPro" id="IPR036188">
    <property type="entry name" value="FAD/NAD-bd_sf"/>
</dbReference>
<organism evidence="1 2">
    <name type="scientific">Schizopora paradoxa</name>
    <dbReference type="NCBI Taxonomy" id="27342"/>
    <lineage>
        <taxon>Eukaryota</taxon>
        <taxon>Fungi</taxon>
        <taxon>Dikarya</taxon>
        <taxon>Basidiomycota</taxon>
        <taxon>Agaricomycotina</taxon>
        <taxon>Agaricomycetes</taxon>
        <taxon>Hymenochaetales</taxon>
        <taxon>Schizoporaceae</taxon>
        <taxon>Schizopora</taxon>
    </lineage>
</organism>
<evidence type="ECO:0008006" key="3">
    <source>
        <dbReference type="Google" id="ProtNLM"/>
    </source>
</evidence>
<evidence type="ECO:0000313" key="1">
    <source>
        <dbReference type="EMBL" id="KLO08762.1"/>
    </source>
</evidence>
<reference evidence="1 2" key="1">
    <citation type="submission" date="2015-04" db="EMBL/GenBank/DDBJ databases">
        <title>Complete genome sequence of Schizopora paradoxa KUC8140, a cosmopolitan wood degrader in East Asia.</title>
        <authorList>
            <consortium name="DOE Joint Genome Institute"/>
            <person name="Min B."/>
            <person name="Park H."/>
            <person name="Jang Y."/>
            <person name="Kim J.-J."/>
            <person name="Kim K.H."/>
            <person name="Pangilinan J."/>
            <person name="Lipzen A."/>
            <person name="Riley R."/>
            <person name="Grigoriev I.V."/>
            <person name="Spatafora J.W."/>
            <person name="Choi I.-G."/>
        </authorList>
    </citation>
    <scope>NUCLEOTIDE SEQUENCE [LARGE SCALE GENOMIC DNA]</scope>
    <source>
        <strain evidence="1 2">KUC8140</strain>
    </source>
</reference>
<name>A0A0H2RBG2_9AGAM</name>
<keyword evidence="2" id="KW-1185">Reference proteome</keyword>
<dbReference type="AlphaFoldDB" id="A0A0H2RBG2"/>
<accession>A0A0H2RBG2</accession>
<evidence type="ECO:0000313" key="2">
    <source>
        <dbReference type="Proteomes" id="UP000053477"/>
    </source>
</evidence>